<dbReference type="InParanoid" id="W0RLI9"/>
<dbReference type="eggNOG" id="ENOG5033CYR">
    <property type="taxonomic scope" value="Bacteria"/>
</dbReference>
<dbReference type="KEGG" id="gba:J421_3770"/>
<evidence type="ECO:0000259" key="1">
    <source>
        <dbReference type="Pfam" id="PF18731"/>
    </source>
</evidence>
<dbReference type="Proteomes" id="UP000019151">
    <property type="component" value="Chromosome"/>
</dbReference>
<proteinExistence type="predicted"/>
<gene>
    <name evidence="2" type="ORF">J421_3770</name>
</gene>
<evidence type="ECO:0000313" key="2">
    <source>
        <dbReference type="EMBL" id="AHG91307.1"/>
    </source>
</evidence>
<dbReference type="InterPro" id="IPR041650">
    <property type="entry name" value="HEPN_Swt1"/>
</dbReference>
<dbReference type="Pfam" id="PF18731">
    <property type="entry name" value="HEPN_Swt1"/>
    <property type="match status" value="1"/>
</dbReference>
<dbReference type="EMBL" id="CP007128">
    <property type="protein sequence ID" value="AHG91307.1"/>
    <property type="molecule type" value="Genomic_DNA"/>
</dbReference>
<dbReference type="HOGENOM" id="CLU_1872454_0_0_0"/>
<protein>
    <submittedName>
        <fullName evidence="2">Abi family protein</fullName>
    </submittedName>
</protein>
<accession>W0RLI9</accession>
<dbReference type="AlphaFoldDB" id="W0RLI9"/>
<feature type="domain" description="Swt1-like HEPN" evidence="1">
    <location>
        <begin position="8"/>
        <end position="135"/>
    </location>
</feature>
<name>W0RLI9_9BACT</name>
<dbReference type="STRING" id="861299.J421_3770"/>
<organism evidence="2 3">
    <name type="scientific">Gemmatirosa kalamazoonensis</name>
    <dbReference type="NCBI Taxonomy" id="861299"/>
    <lineage>
        <taxon>Bacteria</taxon>
        <taxon>Pseudomonadati</taxon>
        <taxon>Gemmatimonadota</taxon>
        <taxon>Gemmatimonadia</taxon>
        <taxon>Gemmatimonadales</taxon>
        <taxon>Gemmatimonadaceae</taxon>
        <taxon>Gemmatirosa</taxon>
    </lineage>
</organism>
<evidence type="ECO:0000313" key="3">
    <source>
        <dbReference type="Proteomes" id="UP000019151"/>
    </source>
</evidence>
<keyword evidence="3" id="KW-1185">Reference proteome</keyword>
<reference evidence="2 3" key="1">
    <citation type="journal article" date="2014" name="Genome Announc.">
        <title>Genome Sequence and Methylome of Soil Bacterium Gemmatirosa kalamazoonensis KBS708T, a Member of the Rarely Cultivated Gemmatimonadetes Phylum.</title>
        <authorList>
            <person name="Debruyn J.M."/>
            <person name="Radosevich M."/>
            <person name="Wommack K.E."/>
            <person name="Polson S.W."/>
            <person name="Hauser L.J."/>
            <person name="Fawaz M.N."/>
            <person name="Korlach J."/>
            <person name="Tsai Y.C."/>
        </authorList>
    </citation>
    <scope>NUCLEOTIDE SEQUENCE [LARGE SCALE GENOMIC DNA]</scope>
    <source>
        <strain evidence="2 3">KBS708</strain>
    </source>
</reference>
<sequence length="136" mass="16159">MAELYIILHCYENSARRLIETVLSTSLGATWWEKAANTGMKAKYQDRRQKEQRQKWITPRGGSPLYYIDWGDLVALIRKHENEFLPFISDIKFVELRLEELERLRNIVAHHGVLPAEDDFQRVILSFRDWCRQVNP</sequence>